<dbReference type="PANTHER" id="PTHR43790">
    <property type="entry name" value="CARBOHYDRATE TRANSPORT ATP-BINDING PROTEIN MG119-RELATED"/>
    <property type="match status" value="1"/>
</dbReference>
<evidence type="ECO:0000256" key="9">
    <source>
        <dbReference type="ARBA" id="ARBA00022967"/>
    </source>
</evidence>
<dbReference type="InterPro" id="IPR017871">
    <property type="entry name" value="ABC_transporter-like_CS"/>
</dbReference>
<evidence type="ECO:0000256" key="5">
    <source>
        <dbReference type="ARBA" id="ARBA00022597"/>
    </source>
</evidence>
<keyword evidence="9" id="KW-1278">Translocase</keyword>
<dbReference type="SMART" id="SM00382">
    <property type="entry name" value="AAA"/>
    <property type="match status" value="2"/>
</dbReference>
<dbReference type="InterPro" id="IPR003593">
    <property type="entry name" value="AAA+_ATPase"/>
</dbReference>
<comment type="caution">
    <text evidence="12">The sequence shown here is derived from an EMBL/GenBank/DDBJ whole genome shotgun (WGS) entry which is preliminary data.</text>
</comment>
<keyword evidence="4" id="KW-1003">Cell membrane</keyword>
<dbReference type="GO" id="GO:0015749">
    <property type="term" value="P:monosaccharide transmembrane transport"/>
    <property type="evidence" value="ECO:0007669"/>
    <property type="project" value="UniProtKB-ARBA"/>
</dbReference>
<dbReference type="FunFam" id="3.40.50.300:FF:000127">
    <property type="entry name" value="Ribose import ATP-binding protein RbsA"/>
    <property type="match status" value="1"/>
</dbReference>
<dbReference type="Proteomes" id="UP000216024">
    <property type="component" value="Unassembled WGS sequence"/>
</dbReference>
<dbReference type="InterPro" id="IPR050107">
    <property type="entry name" value="ABC_carbohydrate_import_ATPase"/>
</dbReference>
<keyword evidence="6" id="KW-0677">Repeat</keyword>
<dbReference type="RefSeq" id="WP_095134031.1">
    <property type="nucleotide sequence ID" value="NZ_NIBG01000010.1"/>
</dbReference>
<keyword evidence="13" id="KW-1185">Reference proteome</keyword>
<dbReference type="EMBL" id="NIBG01000010">
    <property type="protein sequence ID" value="PAB58965.1"/>
    <property type="molecule type" value="Genomic_DNA"/>
</dbReference>
<reference evidence="12 13" key="1">
    <citation type="submission" date="2017-06" db="EMBL/GenBank/DDBJ databases">
        <title>Draft genome sequence of anaerobic fermentative bacterium Anaeromicrobium sediminis DY2726D isolated from West Pacific Ocean sediments.</title>
        <authorList>
            <person name="Zeng X."/>
        </authorList>
    </citation>
    <scope>NUCLEOTIDE SEQUENCE [LARGE SCALE GENOMIC DNA]</scope>
    <source>
        <strain evidence="12 13">DY2726D</strain>
    </source>
</reference>
<name>A0A267MJC4_9FIRM</name>
<dbReference type="Pfam" id="PF00005">
    <property type="entry name" value="ABC_tran"/>
    <property type="match status" value="2"/>
</dbReference>
<evidence type="ECO:0000256" key="3">
    <source>
        <dbReference type="ARBA" id="ARBA00022448"/>
    </source>
</evidence>
<evidence type="ECO:0000256" key="6">
    <source>
        <dbReference type="ARBA" id="ARBA00022737"/>
    </source>
</evidence>
<dbReference type="SUPFAM" id="SSF52540">
    <property type="entry name" value="P-loop containing nucleoside triphosphate hydrolases"/>
    <property type="match status" value="2"/>
</dbReference>
<dbReference type="PROSITE" id="PS00211">
    <property type="entry name" value="ABC_TRANSPORTER_1"/>
    <property type="match status" value="1"/>
</dbReference>
<evidence type="ECO:0000256" key="2">
    <source>
        <dbReference type="ARBA" id="ARBA00004533"/>
    </source>
</evidence>
<dbReference type="GO" id="GO:0005524">
    <property type="term" value="F:ATP binding"/>
    <property type="evidence" value="ECO:0007669"/>
    <property type="project" value="UniProtKB-KW"/>
</dbReference>
<dbReference type="PANTHER" id="PTHR43790:SF3">
    <property type="entry name" value="D-ALLOSE IMPORT ATP-BINDING PROTEIN ALSA-RELATED"/>
    <property type="match status" value="1"/>
</dbReference>
<keyword evidence="8 12" id="KW-0067">ATP-binding</keyword>
<dbReference type="FunFam" id="3.40.50.300:FF:000126">
    <property type="entry name" value="Galactose/methyl galactoside import ATP-binding protein MglA"/>
    <property type="match status" value="1"/>
</dbReference>
<protein>
    <submittedName>
        <fullName evidence="12">D-xylose ABC transporter ATP-binding protein</fullName>
    </submittedName>
</protein>
<evidence type="ECO:0000259" key="11">
    <source>
        <dbReference type="PROSITE" id="PS50893"/>
    </source>
</evidence>
<dbReference type="Gene3D" id="3.40.50.300">
    <property type="entry name" value="P-loop containing nucleotide triphosphate hydrolases"/>
    <property type="match status" value="2"/>
</dbReference>
<organism evidence="12 13">
    <name type="scientific">Anaeromicrobium sediminis</name>
    <dbReference type="NCBI Taxonomy" id="1478221"/>
    <lineage>
        <taxon>Bacteria</taxon>
        <taxon>Bacillati</taxon>
        <taxon>Bacillota</taxon>
        <taxon>Clostridia</taxon>
        <taxon>Peptostreptococcales</taxon>
        <taxon>Thermotaleaceae</taxon>
        <taxon>Anaeromicrobium</taxon>
    </lineage>
</organism>
<evidence type="ECO:0000256" key="1">
    <source>
        <dbReference type="ARBA" id="ARBA00004202"/>
    </source>
</evidence>
<dbReference type="GO" id="GO:0005886">
    <property type="term" value="C:plasma membrane"/>
    <property type="evidence" value="ECO:0007669"/>
    <property type="project" value="UniProtKB-SubCell"/>
</dbReference>
<keyword evidence="3" id="KW-0813">Transport</keyword>
<dbReference type="PROSITE" id="PS50893">
    <property type="entry name" value="ABC_TRANSPORTER_2"/>
    <property type="match status" value="2"/>
</dbReference>
<feature type="domain" description="ABC transporter" evidence="11">
    <location>
        <begin position="5"/>
        <end position="240"/>
    </location>
</feature>
<feature type="domain" description="ABC transporter" evidence="11">
    <location>
        <begin position="251"/>
        <end position="495"/>
    </location>
</feature>
<evidence type="ECO:0000313" key="12">
    <source>
        <dbReference type="EMBL" id="PAB58965.1"/>
    </source>
</evidence>
<dbReference type="OrthoDB" id="9771863at2"/>
<proteinExistence type="predicted"/>
<dbReference type="InterPro" id="IPR003439">
    <property type="entry name" value="ABC_transporter-like_ATP-bd"/>
</dbReference>
<dbReference type="CDD" id="cd03215">
    <property type="entry name" value="ABC_Carb_Monos_II"/>
    <property type="match status" value="1"/>
</dbReference>
<keyword evidence="7" id="KW-0547">Nucleotide-binding</keyword>
<dbReference type="InterPro" id="IPR027417">
    <property type="entry name" value="P-loop_NTPase"/>
</dbReference>
<sequence length="502" mass="56118">MNSVLKMINIEKSFPGVKALNKANLNLKKGEVHILLGENGAGKSTLMKILTGIYEKDKGTIIYKDEEVEFRTPKEAQLSGVSIIYQEFNLIPHLSIMENVFLGREPVKGGIVQWKKMKNDTKKILEGLRVNLDPKMNVKDLGVAQQQMVEIAKALSVDADIIVMDEPTAALTSREIDELFKTIENLKRQGVSIVYISHRLEEIKRIGDRVTIMRDGEYIGTVNVKDTTVDEMIEMMVGRTLNDKFPKKYVKKGETILEVKNLKAGKMVKGVDFHVKKGEIVGFAGLMGAGRSETMKAVFGADPIEDGEIYIENELVQINKTGEAINLGIGFLTEDRKNQGLVLELSVRDNISLTNLDKVLNKFKLINLNDEKNICHKYVEDLKVKTPTISQKVKFLSGGNQQKVVLAKWLNRNCKILIFDEPTRGIDVGAKVEIYKLMNELVSQGVAIIMISSELPEILGMSDRIYVMHEGHITGELDRGEATQDKILKYATGTLNEVNSLA</sequence>
<evidence type="ECO:0000256" key="7">
    <source>
        <dbReference type="ARBA" id="ARBA00022741"/>
    </source>
</evidence>
<dbReference type="AlphaFoldDB" id="A0A267MJC4"/>
<dbReference type="GO" id="GO:0016887">
    <property type="term" value="F:ATP hydrolysis activity"/>
    <property type="evidence" value="ECO:0007669"/>
    <property type="project" value="InterPro"/>
</dbReference>
<comment type="subcellular location">
    <subcellularLocation>
        <location evidence="2">Cell inner membrane</location>
    </subcellularLocation>
    <subcellularLocation>
        <location evidence="1">Cell membrane</location>
        <topology evidence="1">Peripheral membrane protein</topology>
    </subcellularLocation>
</comment>
<evidence type="ECO:0000256" key="10">
    <source>
        <dbReference type="ARBA" id="ARBA00023136"/>
    </source>
</evidence>
<keyword evidence="10" id="KW-0472">Membrane</keyword>
<accession>A0A267MJC4</accession>
<evidence type="ECO:0000313" key="13">
    <source>
        <dbReference type="Proteomes" id="UP000216024"/>
    </source>
</evidence>
<dbReference type="CDD" id="cd03216">
    <property type="entry name" value="ABC_Carb_Monos_I"/>
    <property type="match status" value="1"/>
</dbReference>
<gene>
    <name evidence="12" type="ORF">CCE28_12335</name>
</gene>
<evidence type="ECO:0000256" key="8">
    <source>
        <dbReference type="ARBA" id="ARBA00022840"/>
    </source>
</evidence>
<keyword evidence="5" id="KW-0762">Sugar transport</keyword>
<evidence type="ECO:0000256" key="4">
    <source>
        <dbReference type="ARBA" id="ARBA00022475"/>
    </source>
</evidence>